<organism evidence="1">
    <name type="scientific">hydrocarbon metagenome</name>
    <dbReference type="NCBI Taxonomy" id="938273"/>
    <lineage>
        <taxon>unclassified sequences</taxon>
        <taxon>metagenomes</taxon>
        <taxon>ecological metagenomes</taxon>
    </lineage>
</organism>
<accession>A0A0W8FX30</accession>
<dbReference type="EMBL" id="LNQE01000677">
    <property type="protein sequence ID" value="KUG25479.1"/>
    <property type="molecule type" value="Genomic_DNA"/>
</dbReference>
<dbReference type="AlphaFoldDB" id="A0A0W8FX30"/>
<reference evidence="1" key="1">
    <citation type="journal article" date="2015" name="Proc. Natl. Acad. Sci. U.S.A.">
        <title>Networks of energetic and metabolic interactions define dynamics in microbial communities.</title>
        <authorList>
            <person name="Embree M."/>
            <person name="Liu J.K."/>
            <person name="Al-Bassam M.M."/>
            <person name="Zengler K."/>
        </authorList>
    </citation>
    <scope>NUCLEOTIDE SEQUENCE</scope>
</reference>
<proteinExistence type="predicted"/>
<protein>
    <submittedName>
        <fullName evidence="1">Uncharacterized protein</fullName>
    </submittedName>
</protein>
<comment type="caution">
    <text evidence="1">The sequence shown here is derived from an EMBL/GenBank/DDBJ whole genome shotgun (WGS) entry which is preliminary data.</text>
</comment>
<sequence length="255" mass="29650">MLLGAQQKEFPQLNQDDVDGRKITRAEFYVGEELWGLINGGADLYLEYGLDRTLLQEVVYEEKSFRIEIYGMTDIDAAFGIFSINKFNCEKTDTLTKHICITPYQLQAAVERFYISISNQSGDKDAQNYSLLLFESLLDKTAIKNYTTSEYFQQPQFEQYQNQIKLIKGKLGLQNGFPRWEKYFNAFGNYEIILLPIKVEEGFINIAKVLFKSDEDAQSFLSRNKNFVNIETLSQKELVFFESNLDQDKIDKFLN</sequence>
<dbReference type="InterPro" id="IPR046534">
    <property type="entry name" value="DUF6599"/>
</dbReference>
<evidence type="ECO:0000313" key="1">
    <source>
        <dbReference type="EMBL" id="KUG25479.1"/>
    </source>
</evidence>
<name>A0A0W8FX30_9ZZZZ</name>
<dbReference type="Pfam" id="PF20244">
    <property type="entry name" value="DUF6599"/>
    <property type="match status" value="1"/>
</dbReference>
<gene>
    <name evidence="1" type="ORF">ASZ90_004714</name>
</gene>